<dbReference type="RefSeq" id="WP_317545646.1">
    <property type="nucleotide sequence ID" value="NZ_JAWLKB010000033.1"/>
</dbReference>
<protein>
    <submittedName>
        <fullName evidence="1">Uncharacterized protein</fullName>
    </submittedName>
</protein>
<reference evidence="1 2" key="1">
    <citation type="submission" date="2023-10" db="EMBL/GenBank/DDBJ databases">
        <title>Development of a sustainable strategy for remediation of hydrocarbon-contaminated territories based on the waste exchange concept.</title>
        <authorList>
            <person name="Krivoruchko A."/>
        </authorList>
    </citation>
    <scope>NUCLEOTIDE SEQUENCE [LARGE SCALE GENOMIC DNA]</scope>
    <source>
        <strain evidence="1 2">IEGM 1203</strain>
    </source>
</reference>
<organism evidence="1 2">
    <name type="scientific">Rhodococcus globerulus</name>
    <dbReference type="NCBI Taxonomy" id="33008"/>
    <lineage>
        <taxon>Bacteria</taxon>
        <taxon>Bacillati</taxon>
        <taxon>Actinomycetota</taxon>
        <taxon>Actinomycetes</taxon>
        <taxon>Mycobacteriales</taxon>
        <taxon>Nocardiaceae</taxon>
        <taxon>Rhodococcus</taxon>
    </lineage>
</organism>
<comment type="caution">
    <text evidence="1">The sequence shown here is derived from an EMBL/GenBank/DDBJ whole genome shotgun (WGS) entry which is preliminary data.</text>
</comment>
<evidence type="ECO:0000313" key="2">
    <source>
        <dbReference type="Proteomes" id="UP001185927"/>
    </source>
</evidence>
<sequence>MPDRTFRSPDDFNTQLDDWLPIANSRVVRRIGGRPIDLVSVDTAAVVVGGVHPVAGRLEVRRDPAESGEEPLG</sequence>
<accession>A0ABU4C3T4</accession>
<proteinExistence type="predicted"/>
<dbReference type="EMBL" id="JAWLKB010000033">
    <property type="protein sequence ID" value="MDV6271167.1"/>
    <property type="molecule type" value="Genomic_DNA"/>
</dbReference>
<keyword evidence="2" id="KW-1185">Reference proteome</keyword>
<gene>
    <name evidence="1" type="ORF">R3Q16_31565</name>
</gene>
<name>A0ABU4C3T4_RHOGO</name>
<dbReference type="Proteomes" id="UP001185927">
    <property type="component" value="Unassembled WGS sequence"/>
</dbReference>
<evidence type="ECO:0000313" key="1">
    <source>
        <dbReference type="EMBL" id="MDV6271167.1"/>
    </source>
</evidence>